<feature type="region of interest" description="Disordered" evidence="1">
    <location>
        <begin position="219"/>
        <end position="325"/>
    </location>
</feature>
<dbReference type="InterPro" id="IPR025558">
    <property type="entry name" value="DUF4283"/>
</dbReference>
<evidence type="ECO:0000256" key="1">
    <source>
        <dbReference type="SAM" id="MobiDB-lite"/>
    </source>
</evidence>
<feature type="domain" description="DUF4283" evidence="2">
    <location>
        <begin position="30"/>
        <end position="112"/>
    </location>
</feature>
<evidence type="ECO:0000259" key="2">
    <source>
        <dbReference type="Pfam" id="PF14111"/>
    </source>
</evidence>
<dbReference type="Pfam" id="PF14111">
    <property type="entry name" value="DUF4283"/>
    <property type="match status" value="1"/>
</dbReference>
<dbReference type="AlphaFoldDB" id="A0AAN8SUS0"/>
<comment type="caution">
    <text evidence="3">The sequence shown here is derived from an EMBL/GenBank/DDBJ whole genome shotgun (WGS) entry which is preliminary data.</text>
</comment>
<name>A0AAN8SUS0_SOLBU</name>
<keyword evidence="4" id="KW-1185">Reference proteome</keyword>
<dbReference type="EMBL" id="JBANQN010000011">
    <property type="protein sequence ID" value="KAK6776075.1"/>
    <property type="molecule type" value="Genomic_DNA"/>
</dbReference>
<feature type="compositionally biased region" description="Polar residues" evidence="1">
    <location>
        <begin position="282"/>
        <end position="295"/>
    </location>
</feature>
<organism evidence="3 4">
    <name type="scientific">Solanum bulbocastanum</name>
    <name type="common">Wild potato</name>
    <dbReference type="NCBI Taxonomy" id="147425"/>
    <lineage>
        <taxon>Eukaryota</taxon>
        <taxon>Viridiplantae</taxon>
        <taxon>Streptophyta</taxon>
        <taxon>Embryophyta</taxon>
        <taxon>Tracheophyta</taxon>
        <taxon>Spermatophyta</taxon>
        <taxon>Magnoliopsida</taxon>
        <taxon>eudicotyledons</taxon>
        <taxon>Gunneridae</taxon>
        <taxon>Pentapetalae</taxon>
        <taxon>asterids</taxon>
        <taxon>lamiids</taxon>
        <taxon>Solanales</taxon>
        <taxon>Solanaceae</taxon>
        <taxon>Solanoideae</taxon>
        <taxon>Solaneae</taxon>
        <taxon>Solanum</taxon>
    </lineage>
</organism>
<feature type="compositionally biased region" description="Basic and acidic residues" evidence="1">
    <location>
        <begin position="296"/>
        <end position="309"/>
    </location>
</feature>
<dbReference type="PANTHER" id="PTHR33233">
    <property type="entry name" value="ENDONUCLEASE/EXONUCLEASE/PHOSPHATASE"/>
    <property type="match status" value="1"/>
</dbReference>
<evidence type="ECO:0000313" key="3">
    <source>
        <dbReference type="EMBL" id="KAK6776075.1"/>
    </source>
</evidence>
<dbReference type="PANTHER" id="PTHR33233:SF14">
    <property type="entry name" value="ENDONUCLEASE_EXONUCLEASE_PHOSPHATASE"/>
    <property type="match status" value="1"/>
</dbReference>
<feature type="compositionally biased region" description="Basic and acidic residues" evidence="1">
    <location>
        <begin position="316"/>
        <end position="325"/>
    </location>
</feature>
<dbReference type="Proteomes" id="UP001371456">
    <property type="component" value="Unassembled WGS sequence"/>
</dbReference>
<evidence type="ECO:0000313" key="4">
    <source>
        <dbReference type="Proteomes" id="UP001371456"/>
    </source>
</evidence>
<sequence>MNLNYIDPIIVEGEKIVEILPEDVAEDDMKWAPSVVVYAVGVTPSIGAMERFIIEQGPFATKPVVLYHSNGYFVVRFANEEERDKVLCAGPHYLLKRPIIMKPWCPEFNFKEEILTIIPLWIKLPNLPLNYWNSVALSKICSSLGKPLYADECTTQVSRISFARILIEMDVTRPLPKMIKIRGPKGKVLEQQVWYDWKPIFCQKCLQVGHSCVDKPKIIPMKRGQGQGHRKEWRQTTIGDKKQEKQTEQQPEPIPEMGAQNEKQSPQEQENWQIVRYRSSSKRVTLQSTGNNNNEQGKRSMFEIGQHSEDIEEDRIEPKPLNKIC</sequence>
<feature type="compositionally biased region" description="Basic and acidic residues" evidence="1">
    <location>
        <begin position="229"/>
        <end position="247"/>
    </location>
</feature>
<proteinExistence type="predicted"/>
<protein>
    <recommendedName>
        <fullName evidence="2">DUF4283 domain-containing protein</fullName>
    </recommendedName>
</protein>
<accession>A0AAN8SUS0</accession>
<feature type="compositionally biased region" description="Polar residues" evidence="1">
    <location>
        <begin position="261"/>
        <end position="272"/>
    </location>
</feature>
<gene>
    <name evidence="3" type="ORF">RDI58_027076</name>
</gene>
<reference evidence="3 4" key="1">
    <citation type="submission" date="2024-02" db="EMBL/GenBank/DDBJ databases">
        <title>de novo genome assembly of Solanum bulbocastanum strain 11H21.</title>
        <authorList>
            <person name="Hosaka A.J."/>
        </authorList>
    </citation>
    <scope>NUCLEOTIDE SEQUENCE [LARGE SCALE GENOMIC DNA]</scope>
    <source>
        <tissue evidence="3">Young leaves</tissue>
    </source>
</reference>